<dbReference type="RefSeq" id="WP_089732691.1">
    <property type="nucleotide sequence ID" value="NZ_FNEG01000001.1"/>
</dbReference>
<evidence type="ECO:0000313" key="2">
    <source>
        <dbReference type="EMBL" id="SQB46464.1"/>
    </source>
</evidence>
<evidence type="ECO:0000313" key="1">
    <source>
        <dbReference type="EMBL" id="SDI14000.1"/>
    </source>
</evidence>
<name>A0A2X2X1A1_CHRJE</name>
<proteinExistence type="predicted"/>
<keyword evidence="3" id="KW-1185">Reference proteome</keyword>
<gene>
    <name evidence="2" type="ORF">NCTC13492_03538</name>
    <name evidence="1" type="ORF">SAMN05421542_0194</name>
</gene>
<sequence>MEKEIRNKVDELIEQTLETHLKDIDFGDETIMFLGEFIEYLYASGNFLVGENLRPALDILMPLISQGSKVNKRNIDDNTFFKKISQSAHFATHYYSIRDLIYYSFALPNAITWKYDGEKIIISVTDHTIFRQLASERISFHLNSLGDGNKIKESNPKDLLRGTSNWDLANPNVSEAFERISAEVEIKLNHFFSYIQNDSTVNIGGFQYKEFYEVYKVLLFISLYERYFSSANKISCVISYQEADITNQISEEVGISQITVQKILRDISSSSQGTFIRNTEANKYYLLPWSFSLKDSLGAVLKQFAKKDSNAFSAECGIIIGDSLVNKIASYFEGFRNFRILKDINLQTFGKHLPDIDIAAISYEPSLGFHFFISEIKNSLPASWAKEHLKSTGKKGFVDKAISQIEKLKEFLDQPEGINLLKELSLGAFPHLDRKRLFPNGFMVLVDYLVVTVQSNGMFFPNLNLNIISDDLLRAIVLKSDGDVNFIKYYLSNMNKFLDEAHEKSVVEVAIGETVICYDAPVMKEYFLIPQHEYLSVGMLEQIEQESIATGYTFIDSDLENYLKNKDDNNQQSQ</sequence>
<reference evidence="2 4" key="2">
    <citation type="submission" date="2018-06" db="EMBL/GenBank/DDBJ databases">
        <authorList>
            <consortium name="Pathogen Informatics"/>
            <person name="Doyle S."/>
        </authorList>
    </citation>
    <scope>NUCLEOTIDE SEQUENCE [LARGE SCALE GENOMIC DNA]</scope>
    <source>
        <strain evidence="2 4">NCTC13492</strain>
    </source>
</reference>
<dbReference type="STRING" id="445960.SAMN05421542_0194"/>
<dbReference type="OrthoDB" id="7068072at2"/>
<organism evidence="2 4">
    <name type="scientific">Chryseobacterium jejuense</name>
    <dbReference type="NCBI Taxonomy" id="445960"/>
    <lineage>
        <taxon>Bacteria</taxon>
        <taxon>Pseudomonadati</taxon>
        <taxon>Bacteroidota</taxon>
        <taxon>Flavobacteriia</taxon>
        <taxon>Flavobacteriales</taxon>
        <taxon>Weeksellaceae</taxon>
        <taxon>Chryseobacterium group</taxon>
        <taxon>Chryseobacterium</taxon>
    </lineage>
</organism>
<accession>A0A2X2X1A1</accession>
<evidence type="ECO:0000313" key="4">
    <source>
        <dbReference type="Proteomes" id="UP000251670"/>
    </source>
</evidence>
<evidence type="ECO:0000313" key="3">
    <source>
        <dbReference type="Proteomes" id="UP000199426"/>
    </source>
</evidence>
<reference evidence="1 3" key="1">
    <citation type="submission" date="2016-10" db="EMBL/GenBank/DDBJ databases">
        <authorList>
            <person name="Varghese N."/>
            <person name="Submissions S."/>
        </authorList>
    </citation>
    <scope>NUCLEOTIDE SEQUENCE [LARGE SCALE GENOMIC DNA]</scope>
    <source>
        <strain evidence="1 3">DSM 19299</strain>
    </source>
</reference>
<dbReference type="EMBL" id="UAWB01000013">
    <property type="protein sequence ID" value="SQB46464.1"/>
    <property type="molecule type" value="Genomic_DNA"/>
</dbReference>
<protein>
    <submittedName>
        <fullName evidence="2">Uncharacterized protein</fullName>
    </submittedName>
</protein>
<dbReference type="EMBL" id="FNEG01000001">
    <property type="protein sequence ID" value="SDI14000.1"/>
    <property type="molecule type" value="Genomic_DNA"/>
</dbReference>
<dbReference type="AlphaFoldDB" id="A0A2X2X1A1"/>
<dbReference type="Proteomes" id="UP000251670">
    <property type="component" value="Unassembled WGS sequence"/>
</dbReference>
<dbReference type="Proteomes" id="UP000199426">
    <property type="component" value="Unassembled WGS sequence"/>
</dbReference>